<evidence type="ECO:0000313" key="3">
    <source>
        <dbReference type="Proteomes" id="UP001290462"/>
    </source>
</evidence>
<keyword evidence="1" id="KW-0704">Schiff base</keyword>
<dbReference type="Pfam" id="PF00923">
    <property type="entry name" value="TAL_FSA"/>
    <property type="match status" value="1"/>
</dbReference>
<dbReference type="InterPro" id="IPR018225">
    <property type="entry name" value="Transaldolase_AS"/>
</dbReference>
<dbReference type="PANTHER" id="PTHR10683">
    <property type="entry name" value="TRANSALDOLASE"/>
    <property type="match status" value="1"/>
</dbReference>
<comment type="caution">
    <text evidence="2">The sequence shown here is derived from an EMBL/GenBank/DDBJ whole genome shotgun (WGS) entry which is preliminary data.</text>
</comment>
<name>A0AAW9JVT3_CARML</name>
<accession>A0AAW9JVT3</accession>
<proteinExistence type="predicted"/>
<dbReference type="InterPro" id="IPR001585">
    <property type="entry name" value="TAL/FSA"/>
</dbReference>
<evidence type="ECO:0000256" key="1">
    <source>
        <dbReference type="ARBA" id="ARBA00023270"/>
    </source>
</evidence>
<evidence type="ECO:0000313" key="2">
    <source>
        <dbReference type="EMBL" id="MDZ5757755.1"/>
    </source>
</evidence>
<dbReference type="InterPro" id="IPR013785">
    <property type="entry name" value="Aldolase_TIM"/>
</dbReference>
<dbReference type="EMBL" id="JAVBVO010000002">
    <property type="protein sequence ID" value="MDZ5757755.1"/>
    <property type="molecule type" value="Genomic_DNA"/>
</dbReference>
<sequence length="226" mass="24990">MYIDSANVKEIKECIQLGIFKGVTTNPTLLLKENKDRILQLKKIANLEIGQLFIQLEGATVAELLEDLTKIKQSLDVQHSQTEIIYKIAIDKSGLMAIKAIKEHHPNLAILGTVIYSTEQIYLASLAGCSYVAPYINRMENFGINPYEVISAGHTYLSGRNSACQIMGASFKNVLQVKSAYNAGASSVTLPKEILNKMLEQDNVTRAISQFNQDGKQLIKQVSKGE</sequence>
<gene>
    <name evidence="2" type="ORF">RAK27_03705</name>
</gene>
<reference evidence="2" key="1">
    <citation type="submission" date="2023-08" db="EMBL/GenBank/DDBJ databases">
        <title>Genomic characterization of piscicolin 126 produced by Carnobacterium maltaromaticum CM22 strain isolated from salmon (Salmo salar).</title>
        <authorList>
            <person name="Gonzalez-Gragera E."/>
            <person name="Garcia-Lopez J.D."/>
            <person name="Teso-Perez C."/>
            <person name="Gimenez-Hernandez I."/>
            <person name="Peralta-Sanchez J.M."/>
            <person name="Valdivia E."/>
            <person name="Montalban-Lopez M."/>
            <person name="Martin-Platero A.M."/>
            <person name="Banos A."/>
            <person name="Martinez-Bueno M."/>
        </authorList>
    </citation>
    <scope>NUCLEOTIDE SEQUENCE</scope>
    <source>
        <strain evidence="2">CM22</strain>
    </source>
</reference>
<protein>
    <submittedName>
        <fullName evidence="2">Transaldolase family protein</fullName>
    </submittedName>
</protein>
<dbReference type="Gene3D" id="3.20.20.70">
    <property type="entry name" value="Aldolase class I"/>
    <property type="match status" value="1"/>
</dbReference>
<dbReference type="RefSeq" id="WP_322808520.1">
    <property type="nucleotide sequence ID" value="NZ_JAVBVO010000002.1"/>
</dbReference>
<organism evidence="2 3">
    <name type="scientific">Carnobacterium maltaromaticum</name>
    <name type="common">Carnobacterium piscicola</name>
    <dbReference type="NCBI Taxonomy" id="2751"/>
    <lineage>
        <taxon>Bacteria</taxon>
        <taxon>Bacillati</taxon>
        <taxon>Bacillota</taxon>
        <taxon>Bacilli</taxon>
        <taxon>Lactobacillales</taxon>
        <taxon>Carnobacteriaceae</taxon>
        <taxon>Carnobacterium</taxon>
    </lineage>
</organism>
<dbReference type="AlphaFoldDB" id="A0AAW9JVT3"/>
<dbReference type="Proteomes" id="UP001290462">
    <property type="component" value="Unassembled WGS sequence"/>
</dbReference>
<dbReference type="SUPFAM" id="SSF51569">
    <property type="entry name" value="Aldolase"/>
    <property type="match status" value="1"/>
</dbReference>
<dbReference type="GO" id="GO:0005975">
    <property type="term" value="P:carbohydrate metabolic process"/>
    <property type="evidence" value="ECO:0007669"/>
    <property type="project" value="InterPro"/>
</dbReference>
<dbReference type="PROSITE" id="PS01054">
    <property type="entry name" value="TRANSALDOLASE_1"/>
    <property type="match status" value="1"/>
</dbReference>
<dbReference type="PANTHER" id="PTHR10683:SF28">
    <property type="entry name" value="TRANSALDOLASE C"/>
    <property type="match status" value="1"/>
</dbReference>